<dbReference type="EMBL" id="JANQDH010000076">
    <property type="protein sequence ID" value="MDH6061072.1"/>
    <property type="molecule type" value="Genomic_DNA"/>
</dbReference>
<organism evidence="1 2">
    <name type="scientific">Chrysosporum bergii ANA360D</name>
    <dbReference type="NCBI Taxonomy" id="617107"/>
    <lineage>
        <taxon>Bacteria</taxon>
        <taxon>Bacillati</taxon>
        <taxon>Cyanobacteriota</taxon>
        <taxon>Cyanophyceae</taxon>
        <taxon>Nostocales</taxon>
        <taxon>Nodulariaceae</taxon>
        <taxon>Chrysosporum</taxon>
    </lineage>
</organism>
<keyword evidence="2" id="KW-1185">Reference proteome</keyword>
<proteinExistence type="predicted"/>
<evidence type="ECO:0000313" key="2">
    <source>
        <dbReference type="Proteomes" id="UP001159387"/>
    </source>
</evidence>
<dbReference type="Proteomes" id="UP001159387">
    <property type="component" value="Unassembled WGS sequence"/>
</dbReference>
<gene>
    <name evidence="1" type="ORF">NWP17_11570</name>
</gene>
<reference evidence="1 2" key="1">
    <citation type="journal article" date="2023" name="J. Phycol.">
        <title>Chrysosporum ovalisporum is synonymous with the true-branching cyanobacterium Umezakia natans (Nostocales/Aphanizomenonaceae).</title>
        <authorList>
            <person name="McGregor G.B."/>
            <person name="Sendall B.C."/>
            <person name="Niiyama Y."/>
            <person name="Tuji A."/>
            <person name="Willis A."/>
        </authorList>
    </citation>
    <scope>NUCLEOTIDE SEQUENCE [LARGE SCALE GENOMIC DNA]</scope>
    <source>
        <strain evidence="1 2">ANA360D</strain>
    </source>
</reference>
<dbReference type="AlphaFoldDB" id="A0AA43GSU8"/>
<protein>
    <submittedName>
        <fullName evidence="1">Uncharacterized protein</fullName>
    </submittedName>
</protein>
<comment type="caution">
    <text evidence="1">The sequence shown here is derived from an EMBL/GenBank/DDBJ whole genome shotgun (WGS) entry which is preliminary data.</text>
</comment>
<sequence>MFLSKRSKLCPVLYVIKFSKPSNAFGCVEQVIQQGEMTQSAAWQRSRTGKRL</sequence>
<name>A0AA43GSU8_9CYAN</name>
<evidence type="ECO:0000313" key="1">
    <source>
        <dbReference type="EMBL" id="MDH6061072.1"/>
    </source>
</evidence>
<accession>A0AA43GSU8</accession>